<evidence type="ECO:0000313" key="4">
    <source>
        <dbReference type="Proteomes" id="UP000288216"/>
    </source>
</evidence>
<feature type="region of interest" description="Disordered" evidence="1">
    <location>
        <begin position="1"/>
        <end position="36"/>
    </location>
</feature>
<dbReference type="SUPFAM" id="SSF52949">
    <property type="entry name" value="Macro domain-like"/>
    <property type="match status" value="1"/>
</dbReference>
<dbReference type="EMBL" id="BFAA01043832">
    <property type="protein sequence ID" value="GCB83503.1"/>
    <property type="molecule type" value="Genomic_DNA"/>
</dbReference>
<dbReference type="STRING" id="75743.A0A401QDR9"/>
<evidence type="ECO:0000256" key="1">
    <source>
        <dbReference type="SAM" id="MobiDB-lite"/>
    </source>
</evidence>
<dbReference type="PANTHER" id="PTHR11106:SF111">
    <property type="entry name" value="MACRO DOMAIN-CONTAINING PROTEIN"/>
    <property type="match status" value="1"/>
</dbReference>
<dbReference type="AlphaFoldDB" id="A0A401QDR9"/>
<dbReference type="Proteomes" id="UP000288216">
    <property type="component" value="Unassembled WGS sequence"/>
</dbReference>
<reference evidence="3 4" key="1">
    <citation type="journal article" date="2018" name="Nat. Ecol. Evol.">
        <title>Shark genomes provide insights into elasmobranch evolution and the origin of vertebrates.</title>
        <authorList>
            <person name="Hara Y"/>
            <person name="Yamaguchi K"/>
            <person name="Onimaru K"/>
            <person name="Kadota M"/>
            <person name="Koyanagi M"/>
            <person name="Keeley SD"/>
            <person name="Tatsumi K"/>
            <person name="Tanaka K"/>
            <person name="Motone F"/>
            <person name="Kageyama Y"/>
            <person name="Nozu R"/>
            <person name="Adachi N"/>
            <person name="Nishimura O"/>
            <person name="Nakagawa R"/>
            <person name="Tanegashima C"/>
            <person name="Kiyatake I"/>
            <person name="Matsumoto R"/>
            <person name="Murakumo K"/>
            <person name="Nishida K"/>
            <person name="Terakita A"/>
            <person name="Kuratani S"/>
            <person name="Sato K"/>
            <person name="Hyodo S Kuraku.S."/>
        </authorList>
    </citation>
    <scope>NUCLEOTIDE SEQUENCE [LARGE SCALE GENOMIC DNA]</scope>
</reference>
<dbReference type="InterPro" id="IPR043472">
    <property type="entry name" value="Macro_dom-like"/>
</dbReference>
<proteinExistence type="predicted"/>
<accession>A0A401QDR9</accession>
<sequence length="651" mass="69734">MPKGRRSLKNSAASMESGRSADSGEPGKRVAVDPAFRKRLDQREDVLRDLQQELLRARCKIRLDDAADSILLVPASRGASGEVAAGWGEGAERAFRRFQERVLGEDETGDRPQAGGETRAVARLEHPSRFSVIWPPFKEQLASCFPGLKWALDESRTSITFSGRPTFVRDAMSNLSTQMDQVLEQPIRLSDKKRAFLASWAPGELAKELFSFPVALELADDRATLLCSSWPELNRAKSILTSRIVQEEVDVQGDAQDWLQSRSPFPDELTNKVQVVEVRDKRGDTSKICIVGFEEEAKRVAWAVREHSRDSANVVECIEPDQQALVTHVHPILELMGCQGFQSTISTQGKRRIVLTGPKSIVEAEKLRLKGGLASVEWESLTVAEPGARAFFQGRGTECLAAVAKGTKCLVAMQEEDSPEPEGGGQSAIPGSGVLSSYRAGGSLTVTVCRGDITQQRVDAIVNAANGRLHHGGGVAGAIARAGGPEIEEESAALVRTRGSVPVGQAVMTGAGRLPCSKVIHAVGPEWRLREAIGVPGVELRLRGAVAASLELAENAGCTSIAIPCLSSGIFGVPKALCAGNIVAAIKDFRGRSLRHVTLIDIDGDVLAELEKACGQAWPPPGPADQSAPAQAAPASALQLEILSGLIEDQE</sequence>
<feature type="non-terminal residue" evidence="3">
    <location>
        <position position="651"/>
    </location>
</feature>
<dbReference type="Pfam" id="PF01661">
    <property type="entry name" value="Macro"/>
    <property type="match status" value="1"/>
</dbReference>
<dbReference type="Gene3D" id="3.40.220.10">
    <property type="entry name" value="Leucine Aminopeptidase, subunit E, domain 1"/>
    <property type="match status" value="1"/>
</dbReference>
<dbReference type="SMART" id="SM00506">
    <property type="entry name" value="A1pp"/>
    <property type="match status" value="1"/>
</dbReference>
<dbReference type="OrthoDB" id="6133115at2759"/>
<dbReference type="PROSITE" id="PS51154">
    <property type="entry name" value="MACRO"/>
    <property type="match status" value="1"/>
</dbReference>
<gene>
    <name evidence="3" type="ORF">scyTo_0024344</name>
</gene>
<organism evidence="3 4">
    <name type="scientific">Scyliorhinus torazame</name>
    <name type="common">Cloudy catshark</name>
    <name type="synonym">Catulus torazame</name>
    <dbReference type="NCBI Taxonomy" id="75743"/>
    <lineage>
        <taxon>Eukaryota</taxon>
        <taxon>Metazoa</taxon>
        <taxon>Chordata</taxon>
        <taxon>Craniata</taxon>
        <taxon>Vertebrata</taxon>
        <taxon>Chondrichthyes</taxon>
        <taxon>Elasmobranchii</taxon>
        <taxon>Galeomorphii</taxon>
        <taxon>Galeoidea</taxon>
        <taxon>Carcharhiniformes</taxon>
        <taxon>Scyliorhinidae</taxon>
        <taxon>Scyliorhinus</taxon>
    </lineage>
</organism>
<feature type="domain" description="Macro" evidence="2">
    <location>
        <begin position="433"/>
        <end position="618"/>
    </location>
</feature>
<dbReference type="CDD" id="cd02907">
    <property type="entry name" value="Macro_Af1521_BAL-like"/>
    <property type="match status" value="1"/>
</dbReference>
<comment type="caution">
    <text evidence="3">The sequence shown here is derived from an EMBL/GenBank/DDBJ whole genome shotgun (WGS) entry which is preliminary data.</text>
</comment>
<dbReference type="OMA" id="VVECIEP"/>
<feature type="compositionally biased region" description="Basic and acidic residues" evidence="1">
    <location>
        <begin position="25"/>
        <end position="36"/>
    </location>
</feature>
<evidence type="ECO:0000313" key="3">
    <source>
        <dbReference type="EMBL" id="GCB83503.1"/>
    </source>
</evidence>
<protein>
    <recommendedName>
        <fullName evidence="2">Macro domain-containing protein</fullName>
    </recommendedName>
</protein>
<dbReference type="PANTHER" id="PTHR11106">
    <property type="entry name" value="GANGLIOSIDE INDUCED DIFFERENTIATION ASSOCIATED PROTEIN 2-RELATED"/>
    <property type="match status" value="1"/>
</dbReference>
<keyword evidence="4" id="KW-1185">Reference proteome</keyword>
<evidence type="ECO:0000259" key="2">
    <source>
        <dbReference type="PROSITE" id="PS51154"/>
    </source>
</evidence>
<dbReference type="InterPro" id="IPR002589">
    <property type="entry name" value="Macro_dom"/>
</dbReference>
<name>A0A401QDR9_SCYTO</name>